<feature type="compositionally biased region" description="Polar residues" evidence="10">
    <location>
        <begin position="423"/>
        <end position="435"/>
    </location>
</feature>
<proteinExistence type="inferred from homology"/>
<comment type="similarity">
    <text evidence="2">Belongs to the Integrator subunit 12 family.</text>
</comment>
<dbReference type="CDD" id="cd15501">
    <property type="entry name" value="PHD_Int12"/>
    <property type="match status" value="1"/>
</dbReference>
<evidence type="ECO:0000256" key="8">
    <source>
        <dbReference type="ARBA" id="ARBA00063548"/>
    </source>
</evidence>
<evidence type="ECO:0000256" key="4">
    <source>
        <dbReference type="ARBA" id="ARBA00022723"/>
    </source>
</evidence>
<dbReference type="SUPFAM" id="SSF57903">
    <property type="entry name" value="FYVE/PHD zinc finger"/>
    <property type="match status" value="1"/>
</dbReference>
<dbReference type="HOGENOM" id="CLU_630980_0_0_1"/>
<dbReference type="OMA" id="RCEKTMK"/>
<evidence type="ECO:0000256" key="3">
    <source>
        <dbReference type="ARBA" id="ARBA00016814"/>
    </source>
</evidence>
<evidence type="ECO:0000256" key="2">
    <source>
        <dbReference type="ARBA" id="ARBA00006009"/>
    </source>
</evidence>
<dbReference type="InterPro" id="IPR019786">
    <property type="entry name" value="Zinc_finger_PHD-type_CS"/>
</dbReference>
<feature type="region of interest" description="Disordered" evidence="10">
    <location>
        <begin position="39"/>
        <end position="150"/>
    </location>
</feature>
<dbReference type="Gene3D" id="3.30.40.10">
    <property type="entry name" value="Zinc/RING finger domain, C3HC4 (zinc finger)"/>
    <property type="match status" value="1"/>
</dbReference>
<organism evidence="12 13">
    <name type="scientific">Ciona intestinalis</name>
    <name type="common">Transparent sea squirt</name>
    <name type="synonym">Ascidia intestinalis</name>
    <dbReference type="NCBI Taxonomy" id="7719"/>
    <lineage>
        <taxon>Eukaryota</taxon>
        <taxon>Metazoa</taxon>
        <taxon>Chordata</taxon>
        <taxon>Tunicata</taxon>
        <taxon>Ascidiacea</taxon>
        <taxon>Phlebobranchia</taxon>
        <taxon>Cionidae</taxon>
        <taxon>Ciona</taxon>
    </lineage>
</organism>
<dbReference type="InterPro" id="IPR013083">
    <property type="entry name" value="Znf_RING/FYVE/PHD"/>
</dbReference>
<dbReference type="AlphaFoldDB" id="H2XXT7"/>
<feature type="compositionally biased region" description="Polar residues" evidence="10">
    <location>
        <begin position="375"/>
        <end position="391"/>
    </location>
</feature>
<protein>
    <recommendedName>
        <fullName evidence="3">Integrator complex subunit 12</fullName>
    </recommendedName>
</protein>
<reference evidence="12" key="4">
    <citation type="submission" date="2025-09" db="UniProtKB">
        <authorList>
            <consortium name="Ensembl"/>
        </authorList>
    </citation>
    <scope>IDENTIFICATION</scope>
</reference>
<keyword evidence="13" id="KW-1185">Reference proteome</keyword>
<reference evidence="12" key="2">
    <citation type="journal article" date="2008" name="Genome Biol.">
        <title>Improved genome assembly and evidence-based global gene model set for the chordate Ciona intestinalis: new insight into intron and operon populations.</title>
        <authorList>
            <person name="Satou Y."/>
            <person name="Mineta K."/>
            <person name="Ogasawara M."/>
            <person name="Sasakura Y."/>
            <person name="Shoguchi E."/>
            <person name="Ueno K."/>
            <person name="Yamada L."/>
            <person name="Matsumoto J."/>
            <person name="Wasserscheid J."/>
            <person name="Dewar K."/>
            <person name="Wiley G.B."/>
            <person name="Macmil S.L."/>
            <person name="Roe B.A."/>
            <person name="Zeller R.W."/>
            <person name="Hastings K.E."/>
            <person name="Lemaire P."/>
            <person name="Lindquist E."/>
            <person name="Endo T."/>
            <person name="Hotta K."/>
            <person name="Inaba K."/>
        </authorList>
    </citation>
    <scope>NUCLEOTIDE SEQUENCE [LARGE SCALE GENOMIC DNA]</scope>
    <source>
        <strain evidence="12">wild type</strain>
    </source>
</reference>
<name>H2XXT7_CIOIN</name>
<dbReference type="Proteomes" id="UP000008144">
    <property type="component" value="Chromosome 2"/>
</dbReference>
<dbReference type="Ensembl" id="ENSCINT00000030326.1">
    <property type="protein sequence ID" value="ENSCINP00000034471.1"/>
    <property type="gene ID" value="ENSCING00000024646.1"/>
</dbReference>
<dbReference type="FunCoup" id="H2XXT7">
    <property type="interactions" value="108"/>
</dbReference>
<dbReference type="STRING" id="7719.ENSCINP00000034471"/>
<dbReference type="InterPro" id="IPR019787">
    <property type="entry name" value="Znf_PHD-finger"/>
</dbReference>
<dbReference type="PANTHER" id="PTHR13415:SF2">
    <property type="entry name" value="INTEGRATOR COMPLEX SUBUNIT 12"/>
    <property type="match status" value="1"/>
</dbReference>
<dbReference type="GO" id="GO:0160240">
    <property type="term" value="P:RNA polymerase II transcription initiation surveillance"/>
    <property type="evidence" value="ECO:0007669"/>
    <property type="project" value="UniProtKB-ARBA"/>
</dbReference>
<evidence type="ECO:0000313" key="12">
    <source>
        <dbReference type="Ensembl" id="ENSCINP00000034471.1"/>
    </source>
</evidence>
<keyword evidence="5 9" id="KW-0863">Zinc-finger</keyword>
<dbReference type="PROSITE" id="PS01359">
    <property type="entry name" value="ZF_PHD_1"/>
    <property type="match status" value="1"/>
</dbReference>
<dbReference type="InterPro" id="IPR051776">
    <property type="entry name" value="Integrator_subunit_12"/>
</dbReference>
<dbReference type="EMBL" id="EAAA01001460">
    <property type="status" value="NOT_ANNOTATED_CDS"/>
    <property type="molecule type" value="Genomic_DNA"/>
</dbReference>
<evidence type="ECO:0000313" key="13">
    <source>
        <dbReference type="Proteomes" id="UP000008144"/>
    </source>
</evidence>
<reference evidence="13" key="1">
    <citation type="journal article" date="2002" name="Science">
        <title>The draft genome of Ciona intestinalis: insights into chordate and vertebrate origins.</title>
        <authorList>
            <person name="Dehal P."/>
            <person name="Satou Y."/>
            <person name="Campbell R.K."/>
            <person name="Chapman J."/>
            <person name="Degnan B."/>
            <person name="De Tomaso A."/>
            <person name="Davidson B."/>
            <person name="Di Gregorio A."/>
            <person name="Gelpke M."/>
            <person name="Goodstein D.M."/>
            <person name="Harafuji N."/>
            <person name="Hastings K.E."/>
            <person name="Ho I."/>
            <person name="Hotta K."/>
            <person name="Huang W."/>
            <person name="Kawashima T."/>
            <person name="Lemaire P."/>
            <person name="Martinez D."/>
            <person name="Meinertzhagen I.A."/>
            <person name="Necula S."/>
            <person name="Nonaka M."/>
            <person name="Putnam N."/>
            <person name="Rash S."/>
            <person name="Saiga H."/>
            <person name="Satake M."/>
            <person name="Terry A."/>
            <person name="Yamada L."/>
            <person name="Wang H.G."/>
            <person name="Awazu S."/>
            <person name="Azumi K."/>
            <person name="Boore J."/>
            <person name="Branno M."/>
            <person name="Chin-Bow S."/>
            <person name="DeSantis R."/>
            <person name="Doyle S."/>
            <person name="Francino P."/>
            <person name="Keys D.N."/>
            <person name="Haga S."/>
            <person name="Hayashi H."/>
            <person name="Hino K."/>
            <person name="Imai K.S."/>
            <person name="Inaba K."/>
            <person name="Kano S."/>
            <person name="Kobayashi K."/>
            <person name="Kobayashi M."/>
            <person name="Lee B.I."/>
            <person name="Makabe K.W."/>
            <person name="Manohar C."/>
            <person name="Matassi G."/>
            <person name="Medina M."/>
            <person name="Mochizuki Y."/>
            <person name="Mount S."/>
            <person name="Morishita T."/>
            <person name="Miura S."/>
            <person name="Nakayama A."/>
            <person name="Nishizaka S."/>
            <person name="Nomoto H."/>
            <person name="Ohta F."/>
            <person name="Oishi K."/>
            <person name="Rigoutsos I."/>
            <person name="Sano M."/>
            <person name="Sasaki A."/>
            <person name="Sasakura Y."/>
            <person name="Shoguchi E."/>
            <person name="Shin-i T."/>
            <person name="Spagnuolo A."/>
            <person name="Stainier D."/>
            <person name="Suzuki M.M."/>
            <person name="Tassy O."/>
            <person name="Takatori N."/>
            <person name="Tokuoka M."/>
            <person name="Yagi K."/>
            <person name="Yoshizaki F."/>
            <person name="Wada S."/>
            <person name="Zhang C."/>
            <person name="Hyatt P.D."/>
            <person name="Larimer F."/>
            <person name="Detter C."/>
            <person name="Doggett N."/>
            <person name="Glavina T."/>
            <person name="Hawkins T."/>
            <person name="Richardson P."/>
            <person name="Lucas S."/>
            <person name="Kohara Y."/>
            <person name="Levine M."/>
            <person name="Satoh N."/>
            <person name="Rokhsar D.S."/>
        </authorList>
    </citation>
    <scope>NUCLEOTIDE SEQUENCE [LARGE SCALE GENOMIC DNA]</scope>
</reference>
<dbReference type="GO" id="GO:0008270">
    <property type="term" value="F:zinc ion binding"/>
    <property type="evidence" value="ECO:0007669"/>
    <property type="project" value="UniProtKB-KW"/>
</dbReference>
<evidence type="ECO:0000256" key="9">
    <source>
        <dbReference type="PROSITE-ProRule" id="PRU00146"/>
    </source>
</evidence>
<dbReference type="GO" id="GO:0160232">
    <property type="term" value="C:INTAC complex"/>
    <property type="evidence" value="ECO:0007669"/>
    <property type="project" value="UniProtKB-ARBA"/>
</dbReference>
<feature type="compositionally biased region" description="Low complexity" evidence="10">
    <location>
        <begin position="354"/>
        <end position="373"/>
    </location>
</feature>
<dbReference type="InterPro" id="IPR011011">
    <property type="entry name" value="Znf_FYVE_PHD"/>
</dbReference>
<dbReference type="SMART" id="SM00249">
    <property type="entry name" value="PHD"/>
    <property type="match status" value="1"/>
</dbReference>
<reference evidence="12" key="3">
    <citation type="submission" date="2025-08" db="UniProtKB">
        <authorList>
            <consortium name="Ensembl"/>
        </authorList>
    </citation>
    <scope>IDENTIFICATION</scope>
</reference>
<dbReference type="InterPro" id="IPR001965">
    <property type="entry name" value="Znf_PHD"/>
</dbReference>
<keyword evidence="7" id="KW-0539">Nucleus</keyword>
<keyword evidence="4" id="KW-0479">Metal-binding</keyword>
<dbReference type="GeneTree" id="ENSGT00390000005218"/>
<evidence type="ECO:0000256" key="1">
    <source>
        <dbReference type="ARBA" id="ARBA00004123"/>
    </source>
</evidence>
<evidence type="ECO:0000256" key="10">
    <source>
        <dbReference type="SAM" id="MobiDB-lite"/>
    </source>
</evidence>
<evidence type="ECO:0000259" key="11">
    <source>
        <dbReference type="PROSITE" id="PS50016"/>
    </source>
</evidence>
<accession>H2XXT7</accession>
<feature type="compositionally biased region" description="Basic and acidic residues" evidence="10">
    <location>
        <begin position="39"/>
        <end position="48"/>
    </location>
</feature>
<comment type="subcellular location">
    <subcellularLocation>
        <location evidence="1">Nucleus</location>
    </subcellularLocation>
</comment>
<feature type="region of interest" description="Disordered" evidence="10">
    <location>
        <begin position="239"/>
        <end position="325"/>
    </location>
</feature>
<dbReference type="InterPro" id="IPR039054">
    <property type="entry name" value="Int12_PHD"/>
</dbReference>
<dbReference type="GO" id="GO:0032039">
    <property type="term" value="C:integrator complex"/>
    <property type="evidence" value="ECO:0000318"/>
    <property type="project" value="GO_Central"/>
</dbReference>
<feature type="compositionally biased region" description="Low complexity" evidence="10">
    <location>
        <begin position="105"/>
        <end position="126"/>
    </location>
</feature>
<dbReference type="FunFam" id="3.30.40.10:FF:000101">
    <property type="entry name" value="Integrator complex subunit 12"/>
    <property type="match status" value="1"/>
</dbReference>
<comment type="subunit">
    <text evidence="8">Component of the Integrator complex, composed of core subunits INTS1, INTS2, INTS3, INTS4, INTS5, INTS6, INTS7, INTS8, INTS9/RC74, INTS10, INTS11/CPSF3L, INTS12, INTS13, INTS14 and INTS15. The core complex associates with protein phosphatase 2A subunits PPP2CA and PPP2R1A, to form the Integrator-PP2A (INTAC) complex.</text>
</comment>
<feature type="region of interest" description="Disordered" evidence="10">
    <location>
        <begin position="339"/>
        <end position="435"/>
    </location>
</feature>
<dbReference type="PANTHER" id="PTHR13415">
    <property type="entry name" value="NUCLEAR FACTOR-RELATED"/>
    <property type="match status" value="1"/>
</dbReference>
<sequence>MNSNNVDLDPILIKALGYFWSKSFDSNAKIKEMLEESVEKANRHDNNKEPNAMVKGLVKPNKVNNSSNDFRRKEKEFAQKRQFEKVQKDLEDLNSEISKRSHLDSSSPSGTSSSSSSLPASKHNSPANEVLGQKSNFGKSSPMTSTSPDDFELEMEGLSCAICNDMTVGSGNQLVECHECHNLFHQECHQPHISDQYVNDPRCIWNCAHCKRNMKKQAKHNSVKTPTINLVNPMDLFRDKTGNGNGEGKNPNLVTPFKRSEVKPTVTSANAGASMSGWAALSRKPISSTNKKETSKPSEARTEPSNLKSKDKVKNAVKNSAKHTTSKLLENDAWAEALGAKGSSNSNNTHVKPTATNSKPTSNATTNSTNPKSGISLSSVPWLSGSVNSHSAFKPVVSKSGSMPSSKGAFPKASASSPLHGKGNSTKSPSSQPGD</sequence>
<dbReference type="GO" id="GO:0034472">
    <property type="term" value="P:snRNA 3'-end processing"/>
    <property type="evidence" value="ECO:0000318"/>
    <property type="project" value="GO_Central"/>
</dbReference>
<dbReference type="PROSITE" id="PS50016">
    <property type="entry name" value="ZF_PHD_2"/>
    <property type="match status" value="1"/>
</dbReference>
<feature type="compositionally biased region" description="Basic and acidic residues" evidence="10">
    <location>
        <begin position="290"/>
        <end position="314"/>
    </location>
</feature>
<evidence type="ECO:0000256" key="7">
    <source>
        <dbReference type="ARBA" id="ARBA00023242"/>
    </source>
</evidence>
<dbReference type="InParanoid" id="H2XXT7"/>
<feature type="compositionally biased region" description="Basic and acidic residues" evidence="10">
    <location>
        <begin position="69"/>
        <end position="103"/>
    </location>
</feature>
<evidence type="ECO:0000256" key="6">
    <source>
        <dbReference type="ARBA" id="ARBA00022833"/>
    </source>
</evidence>
<feature type="domain" description="PHD-type" evidence="11">
    <location>
        <begin position="157"/>
        <end position="213"/>
    </location>
</feature>
<feature type="compositionally biased region" description="Polar residues" evidence="10">
    <location>
        <begin position="342"/>
        <end position="351"/>
    </location>
</feature>
<evidence type="ECO:0000256" key="5">
    <source>
        <dbReference type="ARBA" id="ARBA00022771"/>
    </source>
</evidence>
<feature type="compositionally biased region" description="Polar residues" evidence="10">
    <location>
        <begin position="133"/>
        <end position="148"/>
    </location>
</feature>
<keyword evidence="6" id="KW-0862">Zinc</keyword>